<organism evidence="1 2">
    <name type="scientific">Caerostris extrusa</name>
    <name type="common">Bark spider</name>
    <name type="synonym">Caerostris bankana</name>
    <dbReference type="NCBI Taxonomy" id="172846"/>
    <lineage>
        <taxon>Eukaryota</taxon>
        <taxon>Metazoa</taxon>
        <taxon>Ecdysozoa</taxon>
        <taxon>Arthropoda</taxon>
        <taxon>Chelicerata</taxon>
        <taxon>Arachnida</taxon>
        <taxon>Araneae</taxon>
        <taxon>Araneomorphae</taxon>
        <taxon>Entelegynae</taxon>
        <taxon>Araneoidea</taxon>
        <taxon>Araneidae</taxon>
        <taxon>Caerostris</taxon>
    </lineage>
</organism>
<proteinExistence type="predicted"/>
<comment type="caution">
    <text evidence="1">The sequence shown here is derived from an EMBL/GenBank/DDBJ whole genome shotgun (WGS) entry which is preliminary data.</text>
</comment>
<dbReference type="AlphaFoldDB" id="A0AAV4VSJ8"/>
<keyword evidence="2" id="KW-1185">Reference proteome</keyword>
<protein>
    <submittedName>
        <fullName evidence="1">Uncharacterized protein</fullName>
    </submittedName>
</protein>
<accession>A0AAV4VSJ8</accession>
<dbReference type="Proteomes" id="UP001054945">
    <property type="component" value="Unassembled WGS sequence"/>
</dbReference>
<feature type="non-terminal residue" evidence="1">
    <location>
        <position position="1"/>
    </location>
</feature>
<reference evidence="1 2" key="1">
    <citation type="submission" date="2021-06" db="EMBL/GenBank/DDBJ databases">
        <title>Caerostris extrusa draft genome.</title>
        <authorList>
            <person name="Kono N."/>
            <person name="Arakawa K."/>
        </authorList>
    </citation>
    <scope>NUCLEOTIDE SEQUENCE [LARGE SCALE GENOMIC DNA]</scope>
</reference>
<sequence>AIAPMKKKIRPIANHGAVALIRPNAHYCAKRKKKKLNLTAKPWGCCANEEEY</sequence>
<evidence type="ECO:0000313" key="2">
    <source>
        <dbReference type="Proteomes" id="UP001054945"/>
    </source>
</evidence>
<name>A0AAV4VSJ8_CAEEX</name>
<dbReference type="EMBL" id="BPLR01014965">
    <property type="protein sequence ID" value="GIY72574.1"/>
    <property type="molecule type" value="Genomic_DNA"/>
</dbReference>
<evidence type="ECO:0000313" key="1">
    <source>
        <dbReference type="EMBL" id="GIY72574.1"/>
    </source>
</evidence>
<gene>
    <name evidence="1" type="ORF">CEXT_496231</name>
</gene>